<dbReference type="InterPro" id="IPR019775">
    <property type="entry name" value="WD40_repeat_CS"/>
</dbReference>
<sequence length="738" mass="84788">MGRSGQGLYSGLGAGGKSPLNHEIRFYYLLFFVFIYFGFGKSWVIKKSGLKLSIFGLIQTFIHICCEHFIGGEEYAKVRVEYEQSSNAADDKEILFSNEDSDWELLSTSTFDTEDISEDSKNEGGKIKDRVSLYEETVSGKKKRYRKRYPEIVPGYASDSSTEETFNTIGNISLEKYENFPHIGYDINGKKIMRPITKTALDRLLNSIEDKEGWTGIIDKDTGEDIRLTSEELEIVRKIQKMEIPDDDFNPYEMYVDYFSRKQEKTPLSSAPEPKRRFIPSKSEKKMVMKIVQAIRAGRIVLSKSKEKIIQPLFYDIWSDTSLKPYDHIMHIPAPKIPLPTHDESYNPPEEYLPSEDEINEWNNTSYEDRKKKYLPSKYKSLRLVPGYNRFIQERFERCLDLYLAPRVRRNRLNINPESLIPKLPSLDDLRPFPTKCMIIYEGHKGSIHSIDVDSTGAWLASSGDDGIVRIWEVITGREIWNFTCNDNGESINSIAWRPVKDSDIIIATCGNNIYMLLPSILNDSIKNSAKELCNLGFDMEKSQAKQNLATWLKPNSKQIDKGLLVLVNIKKRIKQVIWHRDGDYFATVSPESGNTSVLVHLLSKHQSQSPFKKVKGIVQKVQFHPTKPLFFAATQKYVKVYNLIKQELIKIIQPGVKWISSIDIHPQGDNIIIGSYDKKLVWVDMDLSSRPYKTLCYHAKALKSVRFHKGQYPLFCSTSDDGTIQVFHGMAMKSRTL</sequence>
<feature type="transmembrane region" description="Helical" evidence="8">
    <location>
        <begin position="26"/>
        <end position="44"/>
    </location>
</feature>
<keyword evidence="8" id="KW-1133">Transmembrane helix</keyword>
<dbReference type="Proteomes" id="UP000663699">
    <property type="component" value="Chromosome 6"/>
</dbReference>
<keyword evidence="2 6" id="KW-0698">rRNA processing</keyword>
<evidence type="ECO:0000256" key="4">
    <source>
        <dbReference type="ARBA" id="ARBA00022737"/>
    </source>
</evidence>
<dbReference type="Pfam" id="PF00400">
    <property type="entry name" value="WD40"/>
    <property type="match status" value="1"/>
</dbReference>
<evidence type="ECO:0000259" key="9">
    <source>
        <dbReference type="SMART" id="SM01035"/>
    </source>
</evidence>
<keyword evidence="8" id="KW-0472">Membrane</keyword>
<dbReference type="EMBL" id="CP054537">
    <property type="protein sequence ID" value="QSL65512.1"/>
    <property type="molecule type" value="Genomic_DNA"/>
</dbReference>
<dbReference type="PROSITE" id="PS50294">
    <property type="entry name" value="WD_REPEATS_REGION"/>
    <property type="match status" value="1"/>
</dbReference>
<dbReference type="GO" id="GO:0030687">
    <property type="term" value="C:preribosome, large subunit precursor"/>
    <property type="evidence" value="ECO:0007669"/>
    <property type="project" value="UniProtKB-UniRule"/>
</dbReference>
<proteinExistence type="inferred from homology"/>
<dbReference type="PROSITE" id="PS00678">
    <property type="entry name" value="WD_REPEATS_1"/>
    <property type="match status" value="1"/>
</dbReference>
<keyword evidence="8" id="KW-0812">Transmembrane</keyword>
<dbReference type="InterPro" id="IPR028598">
    <property type="entry name" value="BOP1/Erb1"/>
</dbReference>
<dbReference type="SMART" id="SM00320">
    <property type="entry name" value="WD40"/>
    <property type="match status" value="4"/>
</dbReference>
<keyword evidence="1 6" id="KW-0690">Ribosome biogenesis</keyword>
<dbReference type="InterPro" id="IPR036322">
    <property type="entry name" value="WD40_repeat_dom_sf"/>
</dbReference>
<comment type="function">
    <text evidence="6">Component of the NOP7 complex, which is required for maturation of the 25S and 5.8S ribosomal RNAs and formation of the 60S ribosome.</text>
</comment>
<protein>
    <recommendedName>
        <fullName evidence="6">Ribosome biogenesis protein ERB1</fullName>
    </recommendedName>
    <alternativeName>
        <fullName evidence="6">Eukaryotic ribosome biogenesis protein 1</fullName>
    </alternativeName>
</protein>
<dbReference type="SMART" id="SM01035">
    <property type="entry name" value="BOP1NT"/>
    <property type="match status" value="1"/>
</dbReference>
<dbReference type="GO" id="GO:0070545">
    <property type="term" value="C:PeBoW complex"/>
    <property type="evidence" value="ECO:0007669"/>
    <property type="project" value="TreeGrafter"/>
</dbReference>
<accession>A0A899FZV2</accession>
<keyword evidence="4" id="KW-0677">Repeat</keyword>
<evidence type="ECO:0000313" key="11">
    <source>
        <dbReference type="Proteomes" id="UP000663699"/>
    </source>
</evidence>
<feature type="repeat" description="WD" evidence="7">
    <location>
        <begin position="441"/>
        <end position="482"/>
    </location>
</feature>
<dbReference type="Pfam" id="PF08145">
    <property type="entry name" value="BOP1NT"/>
    <property type="match status" value="1"/>
</dbReference>
<comment type="subcellular location">
    <subcellularLocation>
        <location evidence="6">Nucleus</location>
        <location evidence="6">Nucleolus</location>
    </subcellularLocation>
    <subcellularLocation>
        <location evidence="6">Nucleus</location>
        <location evidence="6">Nucleoplasm</location>
    </subcellularLocation>
</comment>
<dbReference type="HAMAP" id="MF_03027">
    <property type="entry name" value="BOP1"/>
    <property type="match status" value="1"/>
</dbReference>
<dbReference type="GO" id="GO:0043021">
    <property type="term" value="F:ribonucleoprotein complex binding"/>
    <property type="evidence" value="ECO:0007669"/>
    <property type="project" value="UniProtKB-UniRule"/>
</dbReference>
<name>A0A899FZV2_9ASCO</name>
<dbReference type="InterPro" id="IPR015943">
    <property type="entry name" value="WD40/YVTN_repeat-like_dom_sf"/>
</dbReference>
<dbReference type="PANTHER" id="PTHR17605">
    <property type="entry name" value="RIBOSOME BIOGENESIS PROTEIN BOP1 BLOCK OF PROLIFERATION 1 PROTEIN"/>
    <property type="match status" value="1"/>
</dbReference>
<feature type="domain" description="BOP1 N-terminal" evidence="9">
    <location>
        <begin position="177"/>
        <end position="434"/>
    </location>
</feature>
<dbReference type="PROSITE" id="PS50082">
    <property type="entry name" value="WD_REPEATS_2"/>
    <property type="match status" value="1"/>
</dbReference>
<keyword evidence="3 7" id="KW-0853">WD repeat</keyword>
<comment type="similarity">
    <text evidence="6">Belongs to the WD repeat BOP1/ERB1 family.</text>
</comment>
<evidence type="ECO:0000313" key="10">
    <source>
        <dbReference type="EMBL" id="QSL65512.1"/>
    </source>
</evidence>
<comment type="subunit">
    <text evidence="6">Component of the NOP7 complex, composed of ERB1, NOP7 and YTM1. Within the NOP7 complex ERB1 appears to interact directly with NOP7 and YTM1. The NOP7 complex also associates with the 66S pre-ribosome.</text>
</comment>
<dbReference type="GO" id="GO:0000463">
    <property type="term" value="P:maturation of LSU-rRNA from tricistronic rRNA transcript (SSU-rRNA, 5.8S rRNA, LSU-rRNA)"/>
    <property type="evidence" value="ECO:0007669"/>
    <property type="project" value="UniProtKB-UniRule"/>
</dbReference>
<dbReference type="InterPro" id="IPR012953">
    <property type="entry name" value="BOP1_N_dom"/>
</dbReference>
<reference evidence="10" key="1">
    <citation type="submission" date="2020-06" db="EMBL/GenBank/DDBJ databases">
        <title>Genomes of multiple members of Pneumocystis genus reveal paths to human pathogen Pneumocystis jirovecii.</title>
        <authorList>
            <person name="Cisse O.H."/>
            <person name="Ma L."/>
            <person name="Dekker J."/>
            <person name="Khil P."/>
            <person name="Jo J."/>
            <person name="Brenchley J."/>
            <person name="Blair R."/>
            <person name="Pahar B."/>
            <person name="Chabe M."/>
            <person name="Van Rompay K.A."/>
            <person name="Keesler R."/>
            <person name="Sukura A."/>
            <person name="Hirsch V."/>
            <person name="Kutty G."/>
            <person name="Liu Y."/>
            <person name="Peng L."/>
            <person name="Chen J."/>
            <person name="Song J."/>
            <person name="Weissenbacher-Lang C."/>
            <person name="Xu J."/>
            <person name="Upham N.S."/>
            <person name="Stajich J.E."/>
            <person name="Cuomo C.A."/>
            <person name="Cushion M.T."/>
            <person name="Kovacs J.A."/>
        </authorList>
    </citation>
    <scope>NUCLEOTIDE SEQUENCE</scope>
    <source>
        <strain evidence="10">2A</strain>
    </source>
</reference>
<dbReference type="GO" id="GO:0005654">
    <property type="term" value="C:nucleoplasm"/>
    <property type="evidence" value="ECO:0007669"/>
    <property type="project" value="UniProtKB-SubCell"/>
</dbReference>
<dbReference type="PANTHER" id="PTHR17605:SF0">
    <property type="entry name" value="RIBOSOME BIOGENESIS PROTEIN BOP1"/>
    <property type="match status" value="1"/>
</dbReference>
<evidence type="ECO:0000256" key="6">
    <source>
        <dbReference type="HAMAP-Rule" id="MF_03027"/>
    </source>
</evidence>
<dbReference type="GO" id="GO:0000466">
    <property type="term" value="P:maturation of 5.8S rRNA from tricistronic rRNA transcript (SSU-rRNA, 5.8S rRNA, LSU-rRNA)"/>
    <property type="evidence" value="ECO:0007669"/>
    <property type="project" value="UniProtKB-UniRule"/>
</dbReference>
<gene>
    <name evidence="6" type="primary">ERB1</name>
    <name evidence="10" type="ORF">MERGE_002825</name>
</gene>
<evidence type="ECO:0000256" key="5">
    <source>
        <dbReference type="ARBA" id="ARBA00023242"/>
    </source>
</evidence>
<evidence type="ECO:0000256" key="8">
    <source>
        <dbReference type="SAM" id="Phobius"/>
    </source>
</evidence>
<evidence type="ECO:0000256" key="7">
    <source>
        <dbReference type="PROSITE-ProRule" id="PRU00221"/>
    </source>
</evidence>
<keyword evidence="5 6" id="KW-0539">Nucleus</keyword>
<dbReference type="FunFam" id="2.130.10.10:FF:000576">
    <property type="entry name" value="Ribosome biogenesis protein ERB1"/>
    <property type="match status" value="1"/>
</dbReference>
<dbReference type="InterPro" id="IPR001680">
    <property type="entry name" value="WD40_rpt"/>
</dbReference>
<keyword evidence="11" id="KW-1185">Reference proteome</keyword>
<evidence type="ECO:0000256" key="2">
    <source>
        <dbReference type="ARBA" id="ARBA00022552"/>
    </source>
</evidence>
<organism evidence="10 11">
    <name type="scientific">Pneumocystis wakefieldiae</name>
    <dbReference type="NCBI Taxonomy" id="38082"/>
    <lineage>
        <taxon>Eukaryota</taxon>
        <taxon>Fungi</taxon>
        <taxon>Dikarya</taxon>
        <taxon>Ascomycota</taxon>
        <taxon>Taphrinomycotina</taxon>
        <taxon>Pneumocystomycetes</taxon>
        <taxon>Pneumocystaceae</taxon>
        <taxon>Pneumocystis</taxon>
    </lineage>
</organism>
<dbReference type="OrthoDB" id="5571054at2759"/>
<evidence type="ECO:0000256" key="3">
    <source>
        <dbReference type="ARBA" id="ARBA00022574"/>
    </source>
</evidence>
<dbReference type="Gene3D" id="2.130.10.10">
    <property type="entry name" value="YVTN repeat-like/Quinoprotein amine dehydrogenase"/>
    <property type="match status" value="1"/>
</dbReference>
<evidence type="ECO:0000256" key="1">
    <source>
        <dbReference type="ARBA" id="ARBA00022517"/>
    </source>
</evidence>
<dbReference type="SUPFAM" id="SSF50978">
    <property type="entry name" value="WD40 repeat-like"/>
    <property type="match status" value="1"/>
</dbReference>
<dbReference type="AlphaFoldDB" id="A0A899FZV2"/>